<dbReference type="EMBL" id="SMAS01000003">
    <property type="protein sequence ID" value="TCT35964.1"/>
    <property type="molecule type" value="Genomic_DNA"/>
</dbReference>
<protein>
    <submittedName>
        <fullName evidence="2">Uncharacterized protein</fullName>
    </submittedName>
</protein>
<dbReference type="AlphaFoldDB" id="A0A4R3NLR8"/>
<proteinExistence type="predicted"/>
<dbReference type="Proteomes" id="UP000295055">
    <property type="component" value="Unassembled WGS sequence"/>
</dbReference>
<keyword evidence="1" id="KW-1133">Transmembrane helix</keyword>
<evidence type="ECO:0000313" key="2">
    <source>
        <dbReference type="EMBL" id="TCT35964.1"/>
    </source>
</evidence>
<accession>A0A4R3NLR8</accession>
<keyword evidence="1" id="KW-0812">Transmembrane</keyword>
<sequence>MKKQTVQCLVVTIYKNILILAVLTIAVLGAIYFFDTPSLNKLGNGYVFSNN</sequence>
<gene>
    <name evidence="2" type="ORF">EC835_103423</name>
</gene>
<evidence type="ECO:0000256" key="1">
    <source>
        <dbReference type="SAM" id="Phobius"/>
    </source>
</evidence>
<reference evidence="2 3" key="1">
    <citation type="submission" date="2019-03" db="EMBL/GenBank/DDBJ databases">
        <title>Genomic analyses of the natural microbiome of Caenorhabditis elegans.</title>
        <authorList>
            <person name="Samuel B."/>
        </authorList>
    </citation>
    <scope>NUCLEOTIDE SEQUENCE [LARGE SCALE GENOMIC DNA]</scope>
    <source>
        <strain evidence="2 3">JUb102</strain>
    </source>
</reference>
<organism evidence="2 3">
    <name type="scientific">Providencia alcalifaciens</name>
    <dbReference type="NCBI Taxonomy" id="126385"/>
    <lineage>
        <taxon>Bacteria</taxon>
        <taxon>Pseudomonadati</taxon>
        <taxon>Pseudomonadota</taxon>
        <taxon>Gammaproteobacteria</taxon>
        <taxon>Enterobacterales</taxon>
        <taxon>Morganellaceae</taxon>
        <taxon>Providencia</taxon>
    </lineage>
</organism>
<comment type="caution">
    <text evidence="2">The sequence shown here is derived from an EMBL/GenBank/DDBJ whole genome shotgun (WGS) entry which is preliminary data.</text>
</comment>
<name>A0A4R3NLR8_9GAMM</name>
<feature type="transmembrane region" description="Helical" evidence="1">
    <location>
        <begin position="12"/>
        <end position="34"/>
    </location>
</feature>
<evidence type="ECO:0000313" key="3">
    <source>
        <dbReference type="Proteomes" id="UP000295055"/>
    </source>
</evidence>
<keyword evidence="1" id="KW-0472">Membrane</keyword>